<dbReference type="NCBIfam" id="TIGR03647">
    <property type="entry name" value="Na_symport_sm"/>
    <property type="match status" value="1"/>
</dbReference>
<keyword evidence="4" id="KW-1185">Reference proteome</keyword>
<feature type="transmembrane region" description="Helical" evidence="1">
    <location>
        <begin position="53"/>
        <end position="75"/>
    </location>
</feature>
<feature type="domain" description="Sodium symporter small subunit" evidence="2">
    <location>
        <begin position="13"/>
        <end position="84"/>
    </location>
</feature>
<evidence type="ECO:0000313" key="4">
    <source>
        <dbReference type="Proteomes" id="UP000288587"/>
    </source>
</evidence>
<protein>
    <submittedName>
        <fullName evidence="3">DUF4212 domain-containing protein</fullName>
    </submittedName>
</protein>
<gene>
    <name evidence="3" type="ORF">EOD73_05455</name>
</gene>
<dbReference type="Proteomes" id="UP000288587">
    <property type="component" value="Unassembled WGS sequence"/>
</dbReference>
<dbReference type="Pfam" id="PF13937">
    <property type="entry name" value="DUF4212"/>
    <property type="match status" value="1"/>
</dbReference>
<proteinExistence type="predicted"/>
<dbReference type="EMBL" id="SACM01000001">
    <property type="protein sequence ID" value="RVT88427.1"/>
    <property type="molecule type" value="Genomic_DNA"/>
</dbReference>
<accession>A0A3S3TD79</accession>
<dbReference type="AlphaFoldDB" id="A0A3S3TD79"/>
<dbReference type="OrthoDB" id="9797746at2"/>
<keyword evidence="1" id="KW-0472">Membrane</keyword>
<keyword evidence="1" id="KW-1133">Transmembrane helix</keyword>
<keyword evidence="1" id="KW-0812">Transmembrane</keyword>
<evidence type="ECO:0000256" key="1">
    <source>
        <dbReference type="SAM" id="Phobius"/>
    </source>
</evidence>
<comment type="caution">
    <text evidence="3">The sequence shown here is derived from an EMBL/GenBank/DDBJ whole genome shotgun (WGS) entry which is preliminary data.</text>
</comment>
<organism evidence="3 4">
    <name type="scientific">Inhella crocodyli</name>
    <dbReference type="NCBI Taxonomy" id="2499851"/>
    <lineage>
        <taxon>Bacteria</taxon>
        <taxon>Pseudomonadati</taxon>
        <taxon>Pseudomonadota</taxon>
        <taxon>Betaproteobacteria</taxon>
        <taxon>Burkholderiales</taxon>
        <taxon>Sphaerotilaceae</taxon>
        <taxon>Inhella</taxon>
    </lineage>
</organism>
<reference evidence="3 4" key="1">
    <citation type="submission" date="2019-01" db="EMBL/GenBank/DDBJ databases">
        <authorList>
            <person name="Chen W.-M."/>
        </authorList>
    </citation>
    <scope>NUCLEOTIDE SEQUENCE [LARGE SCALE GENOMIC DNA]</scope>
    <source>
        <strain evidence="3 4">CCP-18</strain>
    </source>
</reference>
<dbReference type="InterPro" id="IPR019886">
    <property type="entry name" value="Na_symporter_ssu"/>
</dbReference>
<evidence type="ECO:0000259" key="2">
    <source>
        <dbReference type="Pfam" id="PF13937"/>
    </source>
</evidence>
<sequence>MNAVPDTPDKGAARHWRATRRLTGGLLCAWALLTFCSVYFARSFDGSWLGWPLSYWWAAQGGLLAYLLIALVYCWRMNELDAEFLQAAQGEAHGKD</sequence>
<feature type="transmembrane region" description="Helical" evidence="1">
    <location>
        <begin position="22"/>
        <end position="41"/>
    </location>
</feature>
<name>A0A3S3TD79_9BURK</name>
<dbReference type="RefSeq" id="WP_127681590.1">
    <property type="nucleotide sequence ID" value="NZ_SACM01000001.1"/>
</dbReference>
<evidence type="ECO:0000313" key="3">
    <source>
        <dbReference type="EMBL" id="RVT88427.1"/>
    </source>
</evidence>